<gene>
    <name evidence="7" type="ORF">AB1Y20_022347</name>
</gene>
<evidence type="ECO:0000256" key="5">
    <source>
        <dbReference type="RuleBase" id="RU365044"/>
    </source>
</evidence>
<dbReference type="PANTHER" id="PTHR46081">
    <property type="entry name" value="PEPTIDE METHIONINE SULFOXIDE REDUCTASE 2"/>
    <property type="match status" value="1"/>
</dbReference>
<dbReference type="GO" id="GO:0033743">
    <property type="term" value="F:peptide-methionine (R)-S-oxide reductase activity"/>
    <property type="evidence" value="ECO:0007669"/>
    <property type="project" value="UniProtKB-EC"/>
</dbReference>
<dbReference type="PROSITE" id="PS51790">
    <property type="entry name" value="MSRB"/>
    <property type="match status" value="1"/>
</dbReference>
<name>A0AB34JIJ8_PRYPA</name>
<keyword evidence="4 5" id="KW-0560">Oxidoreductase</keyword>
<evidence type="ECO:0000256" key="3">
    <source>
        <dbReference type="ARBA" id="ARBA00022833"/>
    </source>
</evidence>
<dbReference type="GO" id="GO:0030091">
    <property type="term" value="P:protein repair"/>
    <property type="evidence" value="ECO:0007669"/>
    <property type="project" value="InterPro"/>
</dbReference>
<evidence type="ECO:0000256" key="2">
    <source>
        <dbReference type="ARBA" id="ARBA00022723"/>
    </source>
</evidence>
<sequence length="192" mass="21204">MVAATSPRILGLFASLPMRHNPYVRTALLSAPRRAMTRMNDQGVDYPVQKPNVEWMAQLSQDEFEILRRKGTERPGTGEYNQFFPQEGYFACVGCKQPLYSAQAKFESGCGWPAFDKIIQGAVVTKTDSSLGMVRVEILCSGCGGHLGHVFEGEGYTPTMERHCVNSLAVKYVKGEIPDGKGEEPVLPTRSK</sequence>
<dbReference type="PANTHER" id="PTHR46081:SF8">
    <property type="entry name" value="PEPTIDE METHIONINE SULFOXIDE REDUCTASE 2"/>
    <property type="match status" value="1"/>
</dbReference>
<dbReference type="InterPro" id="IPR028427">
    <property type="entry name" value="Met_Sox_Rdtase_MsrB"/>
</dbReference>
<accession>A0AB34JIJ8</accession>
<proteinExistence type="inferred from homology"/>
<comment type="catalytic activity">
    <reaction evidence="5">
        <text>L-methionyl-[protein] + [thioredoxin]-disulfide + H2O = L-methionyl-(R)-S-oxide-[protein] + [thioredoxin]-dithiol</text>
        <dbReference type="Rhea" id="RHEA:24164"/>
        <dbReference type="Rhea" id="RHEA-COMP:10698"/>
        <dbReference type="Rhea" id="RHEA-COMP:10700"/>
        <dbReference type="Rhea" id="RHEA-COMP:12313"/>
        <dbReference type="Rhea" id="RHEA-COMP:12314"/>
        <dbReference type="ChEBI" id="CHEBI:15377"/>
        <dbReference type="ChEBI" id="CHEBI:16044"/>
        <dbReference type="ChEBI" id="CHEBI:29950"/>
        <dbReference type="ChEBI" id="CHEBI:45764"/>
        <dbReference type="ChEBI" id="CHEBI:50058"/>
        <dbReference type="EC" id="1.8.4.12"/>
    </reaction>
</comment>
<keyword evidence="2 5" id="KW-0479">Metal-binding</keyword>
<evidence type="ECO:0000313" key="8">
    <source>
        <dbReference type="Proteomes" id="UP001515480"/>
    </source>
</evidence>
<dbReference type="Proteomes" id="UP001515480">
    <property type="component" value="Unassembled WGS sequence"/>
</dbReference>
<evidence type="ECO:0000256" key="4">
    <source>
        <dbReference type="ARBA" id="ARBA00023002"/>
    </source>
</evidence>
<comment type="similarity">
    <text evidence="1 5">Belongs to the MsrB Met sulfoxide reductase family.</text>
</comment>
<reference evidence="7 8" key="1">
    <citation type="journal article" date="2024" name="Science">
        <title>Giant polyketide synthase enzymes in the biosynthesis of giant marine polyether toxins.</title>
        <authorList>
            <person name="Fallon T.R."/>
            <person name="Shende V.V."/>
            <person name="Wierzbicki I.H."/>
            <person name="Pendleton A.L."/>
            <person name="Watervoot N.F."/>
            <person name="Auber R.P."/>
            <person name="Gonzalez D.J."/>
            <person name="Wisecaver J.H."/>
            <person name="Moore B.S."/>
        </authorList>
    </citation>
    <scope>NUCLEOTIDE SEQUENCE [LARGE SCALE GENOMIC DNA]</scope>
    <source>
        <strain evidence="7 8">12B1</strain>
    </source>
</reference>
<feature type="domain" description="MsrB" evidence="6">
    <location>
        <begin position="52"/>
        <end position="175"/>
    </location>
</feature>
<dbReference type="GO" id="GO:0006979">
    <property type="term" value="P:response to oxidative stress"/>
    <property type="evidence" value="ECO:0007669"/>
    <property type="project" value="InterPro"/>
</dbReference>
<comment type="cofactor">
    <cofactor evidence="5">
        <name>Zn(2+)</name>
        <dbReference type="ChEBI" id="CHEBI:29105"/>
    </cofactor>
    <text evidence="5">Binds 1 zinc ion per subunit.</text>
</comment>
<evidence type="ECO:0000313" key="7">
    <source>
        <dbReference type="EMBL" id="KAL1520783.1"/>
    </source>
</evidence>
<dbReference type="EMBL" id="JBGBPQ010000008">
    <property type="protein sequence ID" value="KAL1520783.1"/>
    <property type="molecule type" value="Genomic_DNA"/>
</dbReference>
<organism evidence="7 8">
    <name type="scientific">Prymnesium parvum</name>
    <name type="common">Toxic golden alga</name>
    <dbReference type="NCBI Taxonomy" id="97485"/>
    <lineage>
        <taxon>Eukaryota</taxon>
        <taxon>Haptista</taxon>
        <taxon>Haptophyta</taxon>
        <taxon>Prymnesiophyceae</taxon>
        <taxon>Prymnesiales</taxon>
        <taxon>Prymnesiaceae</taxon>
        <taxon>Prymnesium</taxon>
    </lineage>
</organism>
<evidence type="ECO:0000259" key="6">
    <source>
        <dbReference type="PROSITE" id="PS51790"/>
    </source>
</evidence>
<dbReference type="AlphaFoldDB" id="A0AB34JIJ8"/>
<evidence type="ECO:0000256" key="1">
    <source>
        <dbReference type="ARBA" id="ARBA00007174"/>
    </source>
</evidence>
<dbReference type="NCBIfam" id="TIGR00357">
    <property type="entry name" value="peptide-methionine (R)-S-oxide reductase MsrB"/>
    <property type="match status" value="1"/>
</dbReference>
<dbReference type="Gene3D" id="2.170.150.20">
    <property type="entry name" value="Peptide methionine sulfoxide reductase"/>
    <property type="match status" value="1"/>
</dbReference>
<comment type="caution">
    <text evidence="7">The sequence shown here is derived from an EMBL/GenBank/DDBJ whole genome shotgun (WGS) entry which is preliminary data.</text>
</comment>
<dbReference type="EC" id="1.8.4.12" evidence="5"/>
<dbReference type="Pfam" id="PF01641">
    <property type="entry name" value="SelR"/>
    <property type="match status" value="1"/>
</dbReference>
<keyword evidence="8" id="KW-1185">Reference proteome</keyword>
<keyword evidence="3 5" id="KW-0862">Zinc</keyword>
<dbReference type="SUPFAM" id="SSF51316">
    <property type="entry name" value="Mss4-like"/>
    <property type="match status" value="1"/>
</dbReference>
<protein>
    <recommendedName>
        <fullName evidence="5">Peptide-methionine (R)-S-oxide reductase</fullName>
        <ecNumber evidence="5">1.8.4.12</ecNumber>
    </recommendedName>
</protein>
<dbReference type="InterPro" id="IPR011057">
    <property type="entry name" value="Mss4-like_sf"/>
</dbReference>
<dbReference type="InterPro" id="IPR002579">
    <property type="entry name" value="Met_Sox_Rdtase_MsrB_dom"/>
</dbReference>
<dbReference type="GO" id="GO:0046872">
    <property type="term" value="F:metal ion binding"/>
    <property type="evidence" value="ECO:0007669"/>
    <property type="project" value="UniProtKB-KW"/>
</dbReference>